<feature type="domain" description="Protein kinase" evidence="1">
    <location>
        <begin position="1"/>
        <end position="247"/>
    </location>
</feature>
<dbReference type="Gene3D" id="1.10.510.10">
    <property type="entry name" value="Transferase(Phosphotransferase) domain 1"/>
    <property type="match status" value="1"/>
</dbReference>
<dbReference type="InParanoid" id="A0A067MEZ5"/>
<organism evidence="2 3">
    <name type="scientific">Botryobasidium botryosum (strain FD-172 SS1)</name>
    <dbReference type="NCBI Taxonomy" id="930990"/>
    <lineage>
        <taxon>Eukaryota</taxon>
        <taxon>Fungi</taxon>
        <taxon>Dikarya</taxon>
        <taxon>Basidiomycota</taxon>
        <taxon>Agaricomycotina</taxon>
        <taxon>Agaricomycetes</taxon>
        <taxon>Cantharellales</taxon>
        <taxon>Botryobasidiaceae</taxon>
        <taxon>Botryobasidium</taxon>
    </lineage>
</organism>
<protein>
    <recommendedName>
        <fullName evidence="1">Protein kinase domain-containing protein</fullName>
    </recommendedName>
</protein>
<dbReference type="SUPFAM" id="SSF56112">
    <property type="entry name" value="Protein kinase-like (PK-like)"/>
    <property type="match status" value="1"/>
</dbReference>
<evidence type="ECO:0000259" key="1">
    <source>
        <dbReference type="PROSITE" id="PS50011"/>
    </source>
</evidence>
<keyword evidence="3" id="KW-1185">Reference proteome</keyword>
<dbReference type="PROSITE" id="PS50011">
    <property type="entry name" value="PROTEIN_KINASE_DOM"/>
    <property type="match status" value="1"/>
</dbReference>
<evidence type="ECO:0000313" key="3">
    <source>
        <dbReference type="Proteomes" id="UP000027195"/>
    </source>
</evidence>
<dbReference type="HOGENOM" id="CLU_055463_0_0_1"/>
<dbReference type="InterPro" id="IPR011009">
    <property type="entry name" value="Kinase-like_dom_sf"/>
</dbReference>
<sequence length="266" mass="29639">MDTEVKAAGHRQHLGPDLMAPEQDRHMLIVEELLPLNSLSGAQYLDAWVEIVEHLENLHKHGVLHRNISFATLVYRKTGTAIHGVLTDFDLATSSQNRVDYPFHLLHRTGTMPFLARELLEIGDVAPHLLRHDLESALYVLVWDIANTVAPGATANIHLQKWLDPTTSASAKGAVGTHLAEPTLISGQGIPLGNMDPLRIPLGGIFAQLSMGYNQLLAWRIASRFKPRTGLHGDNKKSWESLWDYFVTEAVVQKFRDFKQASAQSH</sequence>
<name>A0A067MEZ5_BOTB1</name>
<dbReference type="InterPro" id="IPR000719">
    <property type="entry name" value="Prot_kinase_dom"/>
</dbReference>
<dbReference type="AlphaFoldDB" id="A0A067MEZ5"/>
<dbReference type="EMBL" id="KL198068">
    <property type="protein sequence ID" value="KDQ10427.1"/>
    <property type="molecule type" value="Genomic_DNA"/>
</dbReference>
<dbReference type="PANTHER" id="PTHR38248:SF2">
    <property type="entry name" value="FUNK1 11"/>
    <property type="match status" value="1"/>
</dbReference>
<proteinExistence type="predicted"/>
<dbReference type="Proteomes" id="UP000027195">
    <property type="component" value="Unassembled WGS sequence"/>
</dbReference>
<dbReference type="InterPro" id="IPR040976">
    <property type="entry name" value="Pkinase_fungal"/>
</dbReference>
<gene>
    <name evidence="2" type="ORF">BOTBODRAFT_36331</name>
</gene>
<dbReference type="OrthoDB" id="5569250at2759"/>
<dbReference type="Pfam" id="PF17667">
    <property type="entry name" value="Pkinase_fungal"/>
    <property type="match status" value="1"/>
</dbReference>
<dbReference type="STRING" id="930990.A0A067MEZ5"/>
<accession>A0A067MEZ5</accession>
<dbReference type="GO" id="GO:0004672">
    <property type="term" value="F:protein kinase activity"/>
    <property type="evidence" value="ECO:0007669"/>
    <property type="project" value="InterPro"/>
</dbReference>
<reference evidence="3" key="1">
    <citation type="journal article" date="2014" name="Proc. Natl. Acad. Sci. U.S.A.">
        <title>Extensive sampling of basidiomycete genomes demonstrates inadequacy of the white-rot/brown-rot paradigm for wood decay fungi.</title>
        <authorList>
            <person name="Riley R."/>
            <person name="Salamov A.A."/>
            <person name="Brown D.W."/>
            <person name="Nagy L.G."/>
            <person name="Floudas D."/>
            <person name="Held B.W."/>
            <person name="Levasseur A."/>
            <person name="Lombard V."/>
            <person name="Morin E."/>
            <person name="Otillar R."/>
            <person name="Lindquist E.A."/>
            <person name="Sun H."/>
            <person name="LaButti K.M."/>
            <person name="Schmutz J."/>
            <person name="Jabbour D."/>
            <person name="Luo H."/>
            <person name="Baker S.E."/>
            <person name="Pisabarro A.G."/>
            <person name="Walton J.D."/>
            <person name="Blanchette R.A."/>
            <person name="Henrissat B."/>
            <person name="Martin F."/>
            <person name="Cullen D."/>
            <person name="Hibbett D.S."/>
            <person name="Grigoriev I.V."/>
        </authorList>
    </citation>
    <scope>NUCLEOTIDE SEQUENCE [LARGE SCALE GENOMIC DNA]</scope>
    <source>
        <strain evidence="3">FD-172 SS1</strain>
    </source>
</reference>
<evidence type="ECO:0000313" key="2">
    <source>
        <dbReference type="EMBL" id="KDQ10427.1"/>
    </source>
</evidence>
<dbReference type="PANTHER" id="PTHR38248">
    <property type="entry name" value="FUNK1 6"/>
    <property type="match status" value="1"/>
</dbReference>
<dbReference type="GO" id="GO:0005524">
    <property type="term" value="F:ATP binding"/>
    <property type="evidence" value="ECO:0007669"/>
    <property type="project" value="InterPro"/>
</dbReference>